<sequence length="549" mass="61694">MLQSEEENQTRTSSANCGGDIGDLALHLLHLDHHPGQQEQVTSGLGICVNTSIRFFFVTEKVTRQPTCNSEKCIASAFSLLESMDRNADPCEDFYQFACGKWGQAHPVKDTDSYNNWFSERTQYLLRQLKDLLTENSTNSEPRAVQQAKSLFTACQDVGALEELGLKPVMQILENVSLPKQIPNSKTAYGWNIAKTLARIQRIMSQDLLVQLGPDLETTNDGKIVLNLSPPNELPVLIRGLVTEPDNLPKVRRLNSRQIINARMAYMIGVMEEMDAWQNAADDEIRLNKSSIASAAIKILLFEAEVNQGIASNKKNSTSSSTMRITIQELQRLMGLSSQGAKNGHKIDWMQYFTVLMDGMHVQKPFNITTETVSVTDLGYFLNLASVLANARLETIQRYVWWQVVDVLAPHTNRVMRDLQSHLQEKILGTFQTTSRSTLCLRRVKKLLPIAVSYTMAVQDDVSYTVFKVSEMLNDIKNSFNSLVHDGDWIDPETKKAAQEKAESITNFIGYQEWLLKPGQLDEYYSSDQIQGSSGFPAASLRSAWAPEK</sequence>
<proteinExistence type="inferred from homology"/>
<evidence type="ECO:0000256" key="2">
    <source>
        <dbReference type="ARBA" id="ARBA00007357"/>
    </source>
</evidence>
<evidence type="ECO:0000256" key="1">
    <source>
        <dbReference type="ARBA" id="ARBA00004401"/>
    </source>
</evidence>
<dbReference type="Gene3D" id="1.10.1380.10">
    <property type="entry name" value="Neutral endopeptidase , domain2"/>
    <property type="match status" value="1"/>
</dbReference>
<dbReference type="InterPro" id="IPR000718">
    <property type="entry name" value="Peptidase_M13"/>
</dbReference>
<dbReference type="Proteomes" id="UP000502823">
    <property type="component" value="Unassembled WGS sequence"/>
</dbReference>
<dbReference type="OrthoDB" id="6475849at2759"/>
<dbReference type="Pfam" id="PF05649">
    <property type="entry name" value="Peptidase_M13_N"/>
    <property type="match status" value="1"/>
</dbReference>
<dbReference type="InterPro" id="IPR024079">
    <property type="entry name" value="MetalloPept_cat_dom_sf"/>
</dbReference>
<dbReference type="InParanoid" id="A0A6L2PF79"/>
<dbReference type="PROSITE" id="PS51885">
    <property type="entry name" value="NEPRILYSIN"/>
    <property type="match status" value="1"/>
</dbReference>
<dbReference type="InterPro" id="IPR042089">
    <property type="entry name" value="Peptidase_M13_dom_2"/>
</dbReference>
<accession>A0A6L2PF79</accession>
<protein>
    <recommendedName>
        <fullName evidence="3">Peptidase M13 N-terminal domain-containing protein</fullName>
    </recommendedName>
</protein>
<dbReference type="GO" id="GO:0016485">
    <property type="term" value="P:protein processing"/>
    <property type="evidence" value="ECO:0007669"/>
    <property type="project" value="TreeGrafter"/>
</dbReference>
<gene>
    <name evidence="4" type="ORF">Cfor_09735</name>
</gene>
<dbReference type="AlphaFoldDB" id="A0A6L2PF79"/>
<name>A0A6L2PF79_COPFO</name>
<keyword evidence="5" id="KW-1185">Reference proteome</keyword>
<dbReference type="EMBL" id="BLKM01000120">
    <property type="protein sequence ID" value="GFG29215.1"/>
    <property type="molecule type" value="Genomic_DNA"/>
</dbReference>
<dbReference type="GO" id="GO:0004222">
    <property type="term" value="F:metalloendopeptidase activity"/>
    <property type="evidence" value="ECO:0007669"/>
    <property type="project" value="InterPro"/>
</dbReference>
<dbReference type="PANTHER" id="PTHR11733:SF133">
    <property type="entry name" value="PHOSPHATE-REGULATING NEUTRAL ENDOPEPTIDASE PHEX"/>
    <property type="match status" value="1"/>
</dbReference>
<organism evidence="4 5">
    <name type="scientific">Coptotermes formosanus</name>
    <name type="common">Formosan subterranean termite</name>
    <dbReference type="NCBI Taxonomy" id="36987"/>
    <lineage>
        <taxon>Eukaryota</taxon>
        <taxon>Metazoa</taxon>
        <taxon>Ecdysozoa</taxon>
        <taxon>Arthropoda</taxon>
        <taxon>Hexapoda</taxon>
        <taxon>Insecta</taxon>
        <taxon>Pterygota</taxon>
        <taxon>Neoptera</taxon>
        <taxon>Polyneoptera</taxon>
        <taxon>Dictyoptera</taxon>
        <taxon>Blattodea</taxon>
        <taxon>Blattoidea</taxon>
        <taxon>Termitoidae</taxon>
        <taxon>Rhinotermitidae</taxon>
        <taxon>Coptotermes</taxon>
    </lineage>
</organism>
<dbReference type="InterPro" id="IPR008753">
    <property type="entry name" value="Peptidase_M13_N"/>
</dbReference>
<comment type="subcellular location">
    <subcellularLocation>
        <location evidence="1">Cell membrane</location>
        <topology evidence="1">Single-pass type II membrane protein</topology>
    </subcellularLocation>
</comment>
<evidence type="ECO:0000259" key="3">
    <source>
        <dbReference type="Pfam" id="PF05649"/>
    </source>
</evidence>
<dbReference type="Gene3D" id="3.40.390.10">
    <property type="entry name" value="Collagenase (Catalytic Domain)"/>
    <property type="match status" value="1"/>
</dbReference>
<comment type="caution">
    <text evidence="4">The sequence shown here is derived from an EMBL/GenBank/DDBJ whole genome shotgun (WGS) entry which is preliminary data.</text>
</comment>
<dbReference type="PANTHER" id="PTHR11733">
    <property type="entry name" value="ZINC METALLOPROTEASE FAMILY M13 NEPRILYSIN-RELATED"/>
    <property type="match status" value="1"/>
</dbReference>
<evidence type="ECO:0000313" key="4">
    <source>
        <dbReference type="EMBL" id="GFG29215.1"/>
    </source>
</evidence>
<reference evidence="5" key="1">
    <citation type="submission" date="2020-01" db="EMBL/GenBank/DDBJ databases">
        <title>Draft genome sequence of the Termite Coptotermes fromosanus.</title>
        <authorList>
            <person name="Itakura S."/>
            <person name="Yosikawa Y."/>
            <person name="Umezawa K."/>
        </authorList>
    </citation>
    <scope>NUCLEOTIDE SEQUENCE [LARGE SCALE GENOMIC DNA]</scope>
</reference>
<comment type="similarity">
    <text evidence="2">Belongs to the peptidase M13 family.</text>
</comment>
<dbReference type="GO" id="GO:0005886">
    <property type="term" value="C:plasma membrane"/>
    <property type="evidence" value="ECO:0007669"/>
    <property type="project" value="UniProtKB-SubCell"/>
</dbReference>
<dbReference type="SUPFAM" id="SSF55486">
    <property type="entry name" value="Metalloproteases ('zincins'), catalytic domain"/>
    <property type="match status" value="1"/>
</dbReference>
<evidence type="ECO:0000313" key="5">
    <source>
        <dbReference type="Proteomes" id="UP000502823"/>
    </source>
</evidence>
<feature type="domain" description="Peptidase M13 N-terminal" evidence="3">
    <location>
        <begin position="90"/>
        <end position="511"/>
    </location>
</feature>